<comment type="caution">
    <text evidence="2">The sequence shown here is derived from an EMBL/GenBank/DDBJ whole genome shotgun (WGS) entry which is preliminary data.</text>
</comment>
<evidence type="ECO:0000313" key="3">
    <source>
        <dbReference type="Proteomes" id="UP001595828"/>
    </source>
</evidence>
<keyword evidence="3" id="KW-1185">Reference proteome</keyword>
<keyword evidence="1" id="KW-1133">Transmembrane helix</keyword>
<feature type="transmembrane region" description="Helical" evidence="1">
    <location>
        <begin position="6"/>
        <end position="23"/>
    </location>
</feature>
<name>A0ABV8RN81_9SPHN</name>
<evidence type="ECO:0008006" key="4">
    <source>
        <dbReference type="Google" id="ProtNLM"/>
    </source>
</evidence>
<dbReference type="EMBL" id="JBHSDR010000004">
    <property type="protein sequence ID" value="MFC4294816.1"/>
    <property type="molecule type" value="Genomic_DNA"/>
</dbReference>
<reference evidence="3" key="1">
    <citation type="journal article" date="2019" name="Int. J. Syst. Evol. Microbiol.">
        <title>The Global Catalogue of Microorganisms (GCM) 10K type strain sequencing project: providing services to taxonomists for standard genome sequencing and annotation.</title>
        <authorList>
            <consortium name="The Broad Institute Genomics Platform"/>
            <consortium name="The Broad Institute Genome Sequencing Center for Infectious Disease"/>
            <person name="Wu L."/>
            <person name="Ma J."/>
        </authorList>
    </citation>
    <scope>NUCLEOTIDE SEQUENCE [LARGE SCALE GENOMIC DNA]</scope>
    <source>
        <strain evidence="3">CGMCC 1.12989</strain>
    </source>
</reference>
<proteinExistence type="predicted"/>
<evidence type="ECO:0000256" key="1">
    <source>
        <dbReference type="SAM" id="Phobius"/>
    </source>
</evidence>
<organism evidence="2 3">
    <name type="scientific">Novosphingobium tardum</name>
    <dbReference type="NCBI Taxonomy" id="1538021"/>
    <lineage>
        <taxon>Bacteria</taxon>
        <taxon>Pseudomonadati</taxon>
        <taxon>Pseudomonadota</taxon>
        <taxon>Alphaproteobacteria</taxon>
        <taxon>Sphingomonadales</taxon>
        <taxon>Sphingomonadaceae</taxon>
        <taxon>Novosphingobium</taxon>
    </lineage>
</organism>
<dbReference type="RefSeq" id="WP_379538303.1">
    <property type="nucleotide sequence ID" value="NZ_JBHSDR010000004.1"/>
</dbReference>
<gene>
    <name evidence="2" type="ORF">ACFO0A_07040</name>
</gene>
<accession>A0ABV8RN81</accession>
<dbReference type="Proteomes" id="UP001595828">
    <property type="component" value="Unassembled WGS sequence"/>
</dbReference>
<feature type="transmembrane region" description="Helical" evidence="1">
    <location>
        <begin position="32"/>
        <end position="51"/>
    </location>
</feature>
<evidence type="ECO:0000313" key="2">
    <source>
        <dbReference type="EMBL" id="MFC4294816.1"/>
    </source>
</evidence>
<keyword evidence="1" id="KW-0472">Membrane</keyword>
<protein>
    <recommendedName>
        <fullName evidence="4">PEP-CTERM protein-sorting domain-containing protein</fullName>
    </recommendedName>
</protein>
<keyword evidence="1" id="KW-0812">Transmembrane</keyword>
<sequence>MNFVLSALMLSSIALVAGAVVLWRRTGERRRPLLMMLLAAIMLANVAIWTLPDASGTAPLSQLPQ</sequence>